<evidence type="ECO:0000313" key="2">
    <source>
        <dbReference type="EMBL" id="CAG7817579.1"/>
    </source>
</evidence>
<protein>
    <submittedName>
        <fullName evidence="2">Uncharacterized protein</fullName>
    </submittedName>
</protein>
<evidence type="ECO:0000313" key="3">
    <source>
        <dbReference type="Proteomes" id="UP000708208"/>
    </source>
</evidence>
<dbReference type="Proteomes" id="UP000708208">
    <property type="component" value="Unassembled WGS sequence"/>
</dbReference>
<feature type="chain" id="PRO_5035160730" evidence="1">
    <location>
        <begin position="21"/>
        <end position="48"/>
    </location>
</feature>
<reference evidence="2" key="1">
    <citation type="submission" date="2021-06" db="EMBL/GenBank/DDBJ databases">
        <authorList>
            <person name="Hodson N. C."/>
            <person name="Mongue J. A."/>
            <person name="Jaron S. K."/>
        </authorList>
    </citation>
    <scope>NUCLEOTIDE SEQUENCE</scope>
</reference>
<name>A0A8J2L8D6_9HEXA</name>
<accession>A0A8J2L8D6</accession>
<evidence type="ECO:0000256" key="1">
    <source>
        <dbReference type="SAM" id="SignalP"/>
    </source>
</evidence>
<organism evidence="2 3">
    <name type="scientific">Allacma fusca</name>
    <dbReference type="NCBI Taxonomy" id="39272"/>
    <lineage>
        <taxon>Eukaryota</taxon>
        <taxon>Metazoa</taxon>
        <taxon>Ecdysozoa</taxon>
        <taxon>Arthropoda</taxon>
        <taxon>Hexapoda</taxon>
        <taxon>Collembola</taxon>
        <taxon>Symphypleona</taxon>
        <taxon>Sminthuridae</taxon>
        <taxon>Allacma</taxon>
    </lineage>
</organism>
<feature type="signal peptide" evidence="1">
    <location>
        <begin position="1"/>
        <end position="20"/>
    </location>
</feature>
<keyword evidence="3" id="KW-1185">Reference proteome</keyword>
<proteinExistence type="predicted"/>
<comment type="caution">
    <text evidence="2">The sequence shown here is derived from an EMBL/GenBank/DDBJ whole genome shotgun (WGS) entry which is preliminary data.</text>
</comment>
<dbReference type="AlphaFoldDB" id="A0A8J2L8D6"/>
<sequence>MVRKSLLCLAIIGLVPFVLSQQNEEGASVENSIPPVCEYRPNGKKHIT</sequence>
<keyword evidence="1" id="KW-0732">Signal</keyword>
<feature type="non-terminal residue" evidence="2">
    <location>
        <position position="1"/>
    </location>
</feature>
<gene>
    <name evidence="2" type="ORF">AFUS01_LOCUS28136</name>
</gene>
<dbReference type="EMBL" id="CAJVCH010397696">
    <property type="protein sequence ID" value="CAG7817579.1"/>
    <property type="molecule type" value="Genomic_DNA"/>
</dbReference>